<dbReference type="STRING" id="1226327.SAMN05421732_101421"/>
<dbReference type="AlphaFoldDB" id="A0A1G6GYP5"/>
<accession>A0A1G6GYP5</accession>
<evidence type="ECO:0000313" key="2">
    <source>
        <dbReference type="EMBL" id="SDB86236.1"/>
    </source>
</evidence>
<reference evidence="3" key="1">
    <citation type="submission" date="2016-09" db="EMBL/GenBank/DDBJ databases">
        <authorList>
            <person name="Varghese N."/>
            <person name="Submissions S."/>
        </authorList>
    </citation>
    <scope>NUCLEOTIDE SEQUENCE [LARGE SCALE GENOMIC DNA]</scope>
    <source>
        <strain evidence="3">ANC 4667</strain>
    </source>
</reference>
<sequence>MLIFIWGFIFLLAIAVIFLIWAQFTNQGAALGEIQLNQQLETKVIHLEENLKKTLEIMQDLAKKMHIQQEVIDKTTTKLSQVESQNAELIGLLAKTVHSTDKTSL</sequence>
<keyword evidence="1" id="KW-0175">Coiled coil</keyword>
<dbReference type="Proteomes" id="UP000243468">
    <property type="component" value="Unassembled WGS sequence"/>
</dbReference>
<proteinExistence type="predicted"/>
<name>A0A1G6GYP5_9GAMM</name>
<evidence type="ECO:0000313" key="3">
    <source>
        <dbReference type="Proteomes" id="UP000243468"/>
    </source>
</evidence>
<organism evidence="2 3">
    <name type="scientific">Acinetobacter kookii</name>
    <dbReference type="NCBI Taxonomy" id="1226327"/>
    <lineage>
        <taxon>Bacteria</taxon>
        <taxon>Pseudomonadati</taxon>
        <taxon>Pseudomonadota</taxon>
        <taxon>Gammaproteobacteria</taxon>
        <taxon>Moraxellales</taxon>
        <taxon>Moraxellaceae</taxon>
        <taxon>Acinetobacter</taxon>
    </lineage>
</organism>
<gene>
    <name evidence="2" type="ORF">SAMN05421732_101421</name>
</gene>
<protein>
    <submittedName>
        <fullName evidence="2">Uncharacterized protein</fullName>
    </submittedName>
</protein>
<evidence type="ECO:0000256" key="1">
    <source>
        <dbReference type="SAM" id="Coils"/>
    </source>
</evidence>
<feature type="coiled-coil region" evidence="1">
    <location>
        <begin position="37"/>
        <end position="64"/>
    </location>
</feature>
<keyword evidence="3" id="KW-1185">Reference proteome</keyword>
<dbReference type="EMBL" id="FMYO01000001">
    <property type="protein sequence ID" value="SDB86236.1"/>
    <property type="molecule type" value="Genomic_DNA"/>
</dbReference>